<dbReference type="Proteomes" id="UP000030651">
    <property type="component" value="Unassembled WGS sequence"/>
</dbReference>
<keyword evidence="3" id="KW-1185">Reference proteome</keyword>
<feature type="chain" id="PRO_5004835062" description="PEBP-like protein" evidence="1">
    <location>
        <begin position="20"/>
        <end position="231"/>
    </location>
</feature>
<dbReference type="GO" id="GO:0046578">
    <property type="term" value="P:regulation of Ras protein signal transduction"/>
    <property type="evidence" value="ECO:0007669"/>
    <property type="project" value="TreeGrafter"/>
</dbReference>
<dbReference type="HOGENOM" id="CLU_1200204_0_0_1"/>
<protein>
    <recommendedName>
        <fullName evidence="4">PEBP-like protein</fullName>
    </recommendedName>
</protein>
<dbReference type="GO" id="GO:0005543">
    <property type="term" value="F:phospholipid binding"/>
    <property type="evidence" value="ECO:0007669"/>
    <property type="project" value="TreeGrafter"/>
</dbReference>
<dbReference type="PANTHER" id="PTHR11362:SF148">
    <property type="entry name" value="CARBOXYPEPTIDASE Y INHIBITOR"/>
    <property type="match status" value="1"/>
</dbReference>
<keyword evidence="1" id="KW-0732">Signal</keyword>
<sequence length="231" mass="24353">MFQIPLFTNMLLTWTLANAVVAGTTTPPGFTPSCDSLLGVLYGNTSITPGMTIETSTVSTAPSLMLPIHNRNDTYVVLLADLDGTLNNQSGLLHWLYQDGAVRDDGTIFNSTSLAVYVGPSPPAGETHRYLFLAFSQPEKFATSINYDADIPISRAGFNPQAFANQTGLGLPYAVNYFLVSGTSSNTTTTASSPVATVTSTFVSVALSATQMNSAMLVSAVFGISAIFVAL</sequence>
<organism evidence="2 3">
    <name type="scientific">Pestalotiopsis fici (strain W106-1 / CGMCC3.15140)</name>
    <dbReference type="NCBI Taxonomy" id="1229662"/>
    <lineage>
        <taxon>Eukaryota</taxon>
        <taxon>Fungi</taxon>
        <taxon>Dikarya</taxon>
        <taxon>Ascomycota</taxon>
        <taxon>Pezizomycotina</taxon>
        <taxon>Sordariomycetes</taxon>
        <taxon>Xylariomycetidae</taxon>
        <taxon>Amphisphaeriales</taxon>
        <taxon>Sporocadaceae</taxon>
        <taxon>Pestalotiopsis</taxon>
    </lineage>
</organism>
<dbReference type="GO" id="GO:0030414">
    <property type="term" value="F:peptidase inhibitor activity"/>
    <property type="evidence" value="ECO:0007669"/>
    <property type="project" value="TreeGrafter"/>
</dbReference>
<dbReference type="EMBL" id="KI912117">
    <property type="protein sequence ID" value="ETS76602.1"/>
    <property type="molecule type" value="Genomic_DNA"/>
</dbReference>
<dbReference type="InterPro" id="IPR036610">
    <property type="entry name" value="PEBP-like_sf"/>
</dbReference>
<name>W3WTV3_PESFW</name>
<evidence type="ECO:0000313" key="2">
    <source>
        <dbReference type="EMBL" id="ETS76602.1"/>
    </source>
</evidence>
<accession>W3WTV3</accession>
<dbReference type="AlphaFoldDB" id="W3WTV3"/>
<dbReference type="InParanoid" id="W3WTV3"/>
<dbReference type="eggNOG" id="ENOG502S6VR">
    <property type="taxonomic scope" value="Eukaryota"/>
</dbReference>
<proteinExistence type="predicted"/>
<dbReference type="GO" id="GO:0030162">
    <property type="term" value="P:regulation of proteolysis"/>
    <property type="evidence" value="ECO:0007669"/>
    <property type="project" value="TreeGrafter"/>
</dbReference>
<feature type="signal peptide" evidence="1">
    <location>
        <begin position="1"/>
        <end position="19"/>
    </location>
</feature>
<dbReference type="OrthoDB" id="440553at2759"/>
<gene>
    <name evidence="2" type="ORF">PFICI_11989</name>
</gene>
<evidence type="ECO:0000313" key="3">
    <source>
        <dbReference type="Proteomes" id="UP000030651"/>
    </source>
</evidence>
<dbReference type="Pfam" id="PF01161">
    <property type="entry name" value="PBP"/>
    <property type="match status" value="1"/>
</dbReference>
<dbReference type="GeneID" id="19277002"/>
<dbReference type="Gene3D" id="3.90.280.10">
    <property type="entry name" value="PEBP-like"/>
    <property type="match status" value="1"/>
</dbReference>
<reference evidence="3" key="1">
    <citation type="journal article" date="2015" name="BMC Genomics">
        <title>Genomic and transcriptomic analysis of the endophytic fungus Pestalotiopsis fici reveals its lifestyle and high potential for synthesis of natural products.</title>
        <authorList>
            <person name="Wang X."/>
            <person name="Zhang X."/>
            <person name="Liu L."/>
            <person name="Xiang M."/>
            <person name="Wang W."/>
            <person name="Sun X."/>
            <person name="Che Y."/>
            <person name="Guo L."/>
            <person name="Liu G."/>
            <person name="Guo L."/>
            <person name="Wang C."/>
            <person name="Yin W.B."/>
            <person name="Stadler M."/>
            <person name="Zhang X."/>
            <person name="Liu X."/>
        </authorList>
    </citation>
    <scope>NUCLEOTIDE SEQUENCE [LARGE SCALE GENOMIC DNA]</scope>
    <source>
        <strain evidence="3">W106-1 / CGMCC3.15140</strain>
    </source>
</reference>
<evidence type="ECO:0000256" key="1">
    <source>
        <dbReference type="SAM" id="SignalP"/>
    </source>
</evidence>
<dbReference type="SUPFAM" id="SSF49777">
    <property type="entry name" value="PEBP-like"/>
    <property type="match status" value="1"/>
</dbReference>
<dbReference type="InterPro" id="IPR035810">
    <property type="entry name" value="PEBP_euk"/>
</dbReference>
<dbReference type="STRING" id="1229662.W3WTV3"/>
<dbReference type="InterPro" id="IPR008914">
    <property type="entry name" value="PEBP"/>
</dbReference>
<dbReference type="PANTHER" id="PTHR11362">
    <property type="entry name" value="PHOSPHATIDYLETHANOLAMINE-BINDING PROTEIN"/>
    <property type="match status" value="1"/>
</dbReference>
<dbReference type="CDD" id="cd00866">
    <property type="entry name" value="PEBP_euk"/>
    <property type="match status" value="1"/>
</dbReference>
<dbReference type="KEGG" id="pfy:PFICI_11989"/>
<dbReference type="OMA" id="PRDSTNH"/>
<evidence type="ECO:0008006" key="4">
    <source>
        <dbReference type="Google" id="ProtNLM"/>
    </source>
</evidence>
<dbReference type="RefSeq" id="XP_007838761.1">
    <property type="nucleotide sequence ID" value="XM_007840570.1"/>
</dbReference>